<dbReference type="InterPro" id="IPR036514">
    <property type="entry name" value="SGNH_hydro_sf"/>
</dbReference>
<dbReference type="HOGENOM" id="CLU_051180_2_0_5"/>
<reference evidence="2 3" key="3">
    <citation type="journal article" date="2008" name="BMC Genomics">
        <title>The genome of the versatile nitrogen fixer Azorhizobium caulinodans ORS571.</title>
        <authorList>
            <person name="Lee KB."/>
            <person name="Backer P.D."/>
            <person name="Aono T."/>
            <person name="Liu CT."/>
            <person name="Suzuki S."/>
            <person name="Suzuki T."/>
            <person name="Kaneko T."/>
            <person name="Yamada M."/>
            <person name="Tabata S."/>
            <person name="Kupfer D.M."/>
            <person name="Najar F.Z."/>
            <person name="Wiley G.B."/>
            <person name="Roe B."/>
            <person name="Binnewies T.T."/>
            <person name="Ussery D.W."/>
            <person name="D'Haeze W."/>
            <person name="Herder J.D."/>
            <person name="Gevers D."/>
            <person name="Vereecke D."/>
            <person name="Holsters M."/>
            <person name="Oyaizu H."/>
        </authorList>
    </citation>
    <scope>NUCLEOTIDE SEQUENCE [LARGE SCALE GENOMIC DNA]</scope>
    <source>
        <strain evidence="3">ATCC 43989 / DSM 5975 / JCM 20966 / LMG 6465 / NBRC 14845 / NCIMB 13405 / ORS 571</strain>
    </source>
</reference>
<dbReference type="eggNOG" id="COG2755">
    <property type="taxonomic scope" value="Bacteria"/>
</dbReference>
<dbReference type="KEGG" id="azc:AZC_0435"/>
<dbReference type="Pfam" id="PF13472">
    <property type="entry name" value="Lipase_GDSL_2"/>
    <property type="match status" value="1"/>
</dbReference>
<evidence type="ECO:0000313" key="3">
    <source>
        <dbReference type="Proteomes" id="UP000000270"/>
    </source>
</evidence>
<reference evidence="2 3" key="6">
    <citation type="journal article" date="2011" name="Appl. Environ. Microbiol.">
        <title>Involvement of the azorhizobial chromosome partition gene (parA) in the onset of bacteroid differentiation during Sesbania rostrata stem nodule development.</title>
        <authorList>
            <person name="Liu CT."/>
            <person name="Lee KB."/>
            <person name="Wang YS."/>
            <person name="Peng MH."/>
            <person name="Lee KT."/>
            <person name="Suzuki S."/>
            <person name="Suzuki T."/>
            <person name="Oyaizu H."/>
        </authorList>
    </citation>
    <scope>NUCLEOTIDE SEQUENCE [LARGE SCALE GENOMIC DNA]</scope>
    <source>
        <strain evidence="3">ATCC 43989 / DSM 5975 / JCM 20966 / LMG 6465 / NBRC 14845 / NCIMB 13405 / ORS 571</strain>
    </source>
</reference>
<evidence type="ECO:0000313" key="2">
    <source>
        <dbReference type="EMBL" id="BAF86433.1"/>
    </source>
</evidence>
<dbReference type="Gene3D" id="3.40.50.1110">
    <property type="entry name" value="SGNH hydrolase"/>
    <property type="match status" value="1"/>
</dbReference>
<organism evidence="2 3">
    <name type="scientific">Azorhizobium caulinodans (strain ATCC 43989 / DSM 5975 / JCM 20966 / LMG 6465 / NBRC 14845 / NCIMB 13405 / ORS 571)</name>
    <dbReference type="NCBI Taxonomy" id="438753"/>
    <lineage>
        <taxon>Bacteria</taxon>
        <taxon>Pseudomonadati</taxon>
        <taxon>Pseudomonadota</taxon>
        <taxon>Alphaproteobacteria</taxon>
        <taxon>Hyphomicrobiales</taxon>
        <taxon>Xanthobacteraceae</taxon>
        <taxon>Azorhizobium</taxon>
    </lineage>
</organism>
<dbReference type="AlphaFoldDB" id="A8ILW9"/>
<sequence length="197" mass="20384">MGLFGCLAGASPYSDGAITRGSSMGQHSRQPFTGRYRAALAALAFLASALPAAAAEVVALGASQTYGKGVARGEDYPSRLQVLLREQGLKVSVRNAGVNGDTTAGMRARLPSVVGADTRVVILQPGGNDKMKGQADQTSSNVSAMKAELEARHIKVVMLPNHAFAGYPRQADGQHLLPDGYKAVAAQLAPQVAAALK</sequence>
<proteinExistence type="predicted"/>
<name>A8ILW9_AZOC5</name>
<reference evidence="2 3" key="4">
    <citation type="journal article" date="2009" name="Appl. Environ. Microbiol.">
        <title>Comparative genome-wide transcriptional profiling of Azorhizobium caulinodans ORS571 grown under free-living and symbiotic conditions.</title>
        <authorList>
            <person name="Tsukada S."/>
            <person name="Aono T."/>
            <person name="Akiba N."/>
            <person name="Lee KB."/>
            <person name="Liu CT."/>
            <person name="Toyazaki H."/>
            <person name="Oyaizu H."/>
        </authorList>
    </citation>
    <scope>NUCLEOTIDE SEQUENCE [LARGE SCALE GENOMIC DNA]</scope>
    <source>
        <strain evidence="3">ATCC 43989 / DSM 5975 / JCM 20966 / LMG 6465 / NBRC 14845 / NCIMB 13405 / ORS 571</strain>
    </source>
</reference>
<evidence type="ECO:0000259" key="1">
    <source>
        <dbReference type="Pfam" id="PF13472"/>
    </source>
</evidence>
<accession>A8ILW9</accession>
<dbReference type="SUPFAM" id="SSF52266">
    <property type="entry name" value="SGNH hydrolase"/>
    <property type="match status" value="1"/>
</dbReference>
<protein>
    <submittedName>
        <fullName evidence="2">Putative acyl-CoA thioesterase</fullName>
    </submittedName>
</protein>
<dbReference type="Proteomes" id="UP000000270">
    <property type="component" value="Chromosome"/>
</dbReference>
<reference evidence="3" key="2">
    <citation type="submission" date="2007-04" db="EMBL/GenBank/DDBJ databases">
        <title>Complete genome sequence of the nitrogen-fixing bacterium Azorhizobium caulinodans ORS571.</title>
        <authorList>
            <person name="Lee K.B."/>
            <person name="Backer P.D."/>
            <person name="Aono T."/>
            <person name="Liu C.T."/>
            <person name="Suzuki S."/>
            <person name="Suzuki T."/>
            <person name="Kaneko T."/>
            <person name="Yamada M."/>
            <person name="Tabata S."/>
            <person name="Kupfer D.M."/>
            <person name="Najar F.Z."/>
            <person name="Wiley G.B."/>
            <person name="Roe B."/>
            <person name="Binnewies T."/>
            <person name="Ussery D."/>
            <person name="Vereecke D."/>
            <person name="Gevers D."/>
            <person name="Holsters M."/>
            <person name="Oyaizu H."/>
        </authorList>
    </citation>
    <scope>NUCLEOTIDE SEQUENCE [LARGE SCALE GENOMIC DNA]</scope>
    <source>
        <strain evidence="3">ATCC 43989 / DSM 5975 / JCM 20966 / LMG 6465 / NBRC 14845 / NCIMB 13405 / ORS 571</strain>
    </source>
</reference>
<reference evidence="2 3" key="1">
    <citation type="journal article" date="2007" name="Appl. Environ. Microbiol.">
        <title>Rhizobial factors required for stem nodule maturation and maintenance in Sesbania rostrata-Azorhizobium caulinodans ORS571 symbiosis.</title>
        <authorList>
            <person name="Suzuki S."/>
            <person name="Aono T."/>
            <person name="Lee KB."/>
            <person name="Suzuki T."/>
            <person name="Liu CT."/>
            <person name="Miwa H."/>
            <person name="Wakao S."/>
            <person name="Iki T."/>
            <person name="Oyaizu H."/>
        </authorList>
    </citation>
    <scope>NUCLEOTIDE SEQUENCE [LARGE SCALE GENOMIC DNA]</scope>
    <source>
        <strain evidence="3">ATCC 43989 / DSM 5975 / JCM 20966 / LMG 6465 / NBRC 14845 / NCIMB 13405 / ORS 571</strain>
    </source>
</reference>
<keyword evidence="3" id="KW-1185">Reference proteome</keyword>
<dbReference type="PANTHER" id="PTHR30383">
    <property type="entry name" value="THIOESTERASE 1/PROTEASE 1/LYSOPHOSPHOLIPASE L1"/>
    <property type="match status" value="1"/>
</dbReference>
<dbReference type="EMBL" id="AP009384">
    <property type="protein sequence ID" value="BAF86433.1"/>
    <property type="molecule type" value="Genomic_DNA"/>
</dbReference>
<feature type="domain" description="SGNH hydrolase-type esterase" evidence="1">
    <location>
        <begin position="59"/>
        <end position="187"/>
    </location>
</feature>
<dbReference type="PANTHER" id="PTHR30383:SF24">
    <property type="entry name" value="THIOESTERASE 1_PROTEASE 1_LYSOPHOSPHOLIPASE L1"/>
    <property type="match status" value="1"/>
</dbReference>
<dbReference type="STRING" id="438753.AZC_0435"/>
<reference evidence="2 3" key="5">
    <citation type="journal article" date="2010" name="Appl. Environ. Microbiol.">
        <title>phrR-like gene praR of Azorhizobium caulinodans ORS571 is essential for symbiosis with Sesbania rostrata and is involved in expression of reb genes.</title>
        <authorList>
            <person name="Akiba N."/>
            <person name="Aono T."/>
            <person name="Toyazaki H."/>
            <person name="Sato S."/>
            <person name="Oyaizu H."/>
        </authorList>
    </citation>
    <scope>NUCLEOTIDE SEQUENCE [LARGE SCALE GENOMIC DNA]</scope>
    <source>
        <strain evidence="3">ATCC 43989 / DSM 5975 / JCM 20966 / LMG 6465 / NBRC 14845 / NCIMB 13405 / ORS 571</strain>
    </source>
</reference>
<dbReference type="InterPro" id="IPR013830">
    <property type="entry name" value="SGNH_hydro"/>
</dbReference>
<dbReference type="InterPro" id="IPR051532">
    <property type="entry name" value="Ester_Hydrolysis_Enzymes"/>
</dbReference>
<dbReference type="GO" id="GO:0004622">
    <property type="term" value="F:phosphatidylcholine lysophospholipase activity"/>
    <property type="evidence" value="ECO:0007669"/>
    <property type="project" value="TreeGrafter"/>
</dbReference>
<gene>
    <name evidence="2" type="ordered locus">AZC_0435</name>
</gene>